<feature type="region of interest" description="Disordered" evidence="1">
    <location>
        <begin position="118"/>
        <end position="138"/>
    </location>
</feature>
<dbReference type="EMBL" id="JAOCDG010000003">
    <property type="protein sequence ID" value="MDH0686980.1"/>
    <property type="molecule type" value="Genomic_DNA"/>
</dbReference>
<comment type="caution">
    <text evidence="2">The sequence shown here is derived from an EMBL/GenBank/DDBJ whole genome shotgun (WGS) entry which is preliminary data.</text>
</comment>
<organism evidence="2 3">
    <name type="scientific">Stutzerimonas stutzeri</name>
    <name type="common">Pseudomonas stutzeri</name>
    <dbReference type="NCBI Taxonomy" id="316"/>
    <lineage>
        <taxon>Bacteria</taxon>
        <taxon>Pseudomonadati</taxon>
        <taxon>Pseudomonadota</taxon>
        <taxon>Gammaproteobacteria</taxon>
        <taxon>Pseudomonadales</taxon>
        <taxon>Pseudomonadaceae</taxon>
        <taxon>Stutzerimonas</taxon>
    </lineage>
</organism>
<evidence type="ECO:0000313" key="2">
    <source>
        <dbReference type="EMBL" id="MDH0686980.1"/>
    </source>
</evidence>
<reference evidence="2" key="1">
    <citation type="submission" date="2022-09" db="EMBL/GenBank/DDBJ databases">
        <title>Intensive care unit water sources are persistently colonized with multi-drug resistant bacteria and are the site of extensive horizontal gene transfer of antibiotic resistance genes.</title>
        <authorList>
            <person name="Diorio-Toth L."/>
        </authorList>
    </citation>
    <scope>NUCLEOTIDE SEQUENCE</scope>
    <source>
        <strain evidence="2">GD03864</strain>
    </source>
</reference>
<evidence type="ECO:0000256" key="1">
    <source>
        <dbReference type="SAM" id="MobiDB-lite"/>
    </source>
</evidence>
<evidence type="ECO:0000313" key="3">
    <source>
        <dbReference type="Proteomes" id="UP001161139"/>
    </source>
</evidence>
<proteinExistence type="predicted"/>
<name>A0ABD4XVV4_STUST</name>
<dbReference type="Proteomes" id="UP001161139">
    <property type="component" value="Unassembled WGS sequence"/>
</dbReference>
<evidence type="ECO:0008006" key="4">
    <source>
        <dbReference type="Google" id="ProtNLM"/>
    </source>
</evidence>
<accession>A0ABD4XVV4</accession>
<gene>
    <name evidence="2" type="ORF">N5D09_02625</name>
</gene>
<dbReference type="AlphaFoldDB" id="A0ABD4XVV4"/>
<dbReference type="RefSeq" id="WP_279648976.1">
    <property type="nucleotide sequence ID" value="NZ_JAOCDG010000003.1"/>
</dbReference>
<protein>
    <recommendedName>
        <fullName evidence="4">Type IV pilus biogenesis protein PilP</fullName>
    </recommendedName>
</protein>
<sequence length="209" mass="22503">MRASTFLQLMVLVSLGGVNYQLFTAASSLPAQLEQLAKVSGGVELPADVQRKLDEIERLRATNAALQAIVANVNFGTGKESDPARVESFLPPLPTPEVSNSFTPMPATLQEFFSGEKASAEPATAPVENRQEEKKQGDAAGRMLITPIRFRENGALVYLASDSIVRVVGVNGQVYGVNGRYLGEKDGMAEFEMLGRRFTLPLIVAQSSS</sequence>